<reference evidence="1" key="1">
    <citation type="submission" date="2014-09" db="EMBL/GenBank/DDBJ databases">
        <authorList>
            <person name="Magalhaes I.L.F."/>
            <person name="Oliveira U."/>
            <person name="Santos F.R."/>
            <person name="Vidigal T.H.D.A."/>
            <person name="Brescovit A.D."/>
            <person name="Santos A.J."/>
        </authorList>
    </citation>
    <scope>NUCLEOTIDE SEQUENCE</scope>
    <source>
        <tissue evidence="1">Shoot tissue taken approximately 20 cm above the soil surface</tissue>
    </source>
</reference>
<accession>A0A0A9DCD4</accession>
<sequence>MILKRFIKMPCKVSSLLREPTESVSLRTDSDN</sequence>
<proteinExistence type="predicted"/>
<evidence type="ECO:0000313" key="1">
    <source>
        <dbReference type="EMBL" id="JAD81412.1"/>
    </source>
</evidence>
<protein>
    <submittedName>
        <fullName evidence="1">Uncharacterized protein</fullName>
    </submittedName>
</protein>
<reference evidence="1" key="2">
    <citation type="journal article" date="2015" name="Data Brief">
        <title>Shoot transcriptome of the giant reed, Arundo donax.</title>
        <authorList>
            <person name="Barrero R.A."/>
            <person name="Guerrero F.D."/>
            <person name="Moolhuijzen P."/>
            <person name="Goolsby J.A."/>
            <person name="Tidwell J."/>
            <person name="Bellgard S.E."/>
            <person name="Bellgard M.I."/>
        </authorList>
    </citation>
    <scope>NUCLEOTIDE SEQUENCE</scope>
    <source>
        <tissue evidence="1">Shoot tissue taken approximately 20 cm above the soil surface</tissue>
    </source>
</reference>
<dbReference type="AlphaFoldDB" id="A0A0A9DCD4"/>
<organism evidence="1">
    <name type="scientific">Arundo donax</name>
    <name type="common">Giant reed</name>
    <name type="synonym">Donax arundinaceus</name>
    <dbReference type="NCBI Taxonomy" id="35708"/>
    <lineage>
        <taxon>Eukaryota</taxon>
        <taxon>Viridiplantae</taxon>
        <taxon>Streptophyta</taxon>
        <taxon>Embryophyta</taxon>
        <taxon>Tracheophyta</taxon>
        <taxon>Spermatophyta</taxon>
        <taxon>Magnoliopsida</taxon>
        <taxon>Liliopsida</taxon>
        <taxon>Poales</taxon>
        <taxon>Poaceae</taxon>
        <taxon>PACMAD clade</taxon>
        <taxon>Arundinoideae</taxon>
        <taxon>Arundineae</taxon>
        <taxon>Arundo</taxon>
    </lineage>
</organism>
<name>A0A0A9DCD4_ARUDO</name>
<dbReference type="EMBL" id="GBRH01216483">
    <property type="protein sequence ID" value="JAD81412.1"/>
    <property type="molecule type" value="Transcribed_RNA"/>
</dbReference>